<gene>
    <name evidence="2" type="ORF">AQJ67_10450</name>
</gene>
<comment type="caution">
    <text evidence="2">The sequence shown here is derived from an EMBL/GenBank/DDBJ whole genome shotgun (WGS) entry which is preliminary data.</text>
</comment>
<dbReference type="STRING" id="661399.AQJ67_10450"/>
<dbReference type="EMBL" id="LMWY01000011">
    <property type="protein sequence ID" value="KUO04614.1"/>
    <property type="molecule type" value="Genomic_DNA"/>
</dbReference>
<proteinExistence type="predicted"/>
<organism evidence="2 3">
    <name type="scientific">Streptomyces caeruleatus</name>
    <dbReference type="NCBI Taxonomy" id="661399"/>
    <lineage>
        <taxon>Bacteria</taxon>
        <taxon>Bacillati</taxon>
        <taxon>Actinomycetota</taxon>
        <taxon>Actinomycetes</taxon>
        <taxon>Kitasatosporales</taxon>
        <taxon>Streptomycetaceae</taxon>
        <taxon>Streptomyces</taxon>
    </lineage>
</organism>
<dbReference type="AlphaFoldDB" id="A0A101U5U7"/>
<protein>
    <submittedName>
        <fullName evidence="2">Uncharacterized protein</fullName>
    </submittedName>
</protein>
<evidence type="ECO:0000256" key="1">
    <source>
        <dbReference type="SAM" id="MobiDB-lite"/>
    </source>
</evidence>
<dbReference type="Proteomes" id="UP000053429">
    <property type="component" value="Unassembled WGS sequence"/>
</dbReference>
<evidence type="ECO:0000313" key="2">
    <source>
        <dbReference type="EMBL" id="KUO04614.1"/>
    </source>
</evidence>
<evidence type="ECO:0000313" key="3">
    <source>
        <dbReference type="Proteomes" id="UP000053429"/>
    </source>
</evidence>
<sequence length="250" mass="25223">MVMVVADSVGLGEHVLGARAGQGHGVVGTGRGAGAQVAAEEEDGQPRPTLGGDRWWLGTKGNAGYGRLLNEGKTGETKRVVACGGRAGQRIRVAAVARTGFGAGAALSDAVVRLVRASVIRASSSACSSCHPCAVRARRVWGPQPYSGVPMAVRGSGSPRARLRVNAVTTASGVWGLKAVQAPVGAGQRGVLVDRGHVVPAVPAQQQLGQLLPATCASEVAGSGQDVGDGRRLTGRHAGVDSCRTDSGQG</sequence>
<keyword evidence="3" id="KW-1185">Reference proteome</keyword>
<feature type="region of interest" description="Disordered" evidence="1">
    <location>
        <begin position="221"/>
        <end position="250"/>
    </location>
</feature>
<name>A0A101U5U7_9ACTN</name>
<accession>A0A101U5U7</accession>
<reference evidence="2 3" key="1">
    <citation type="submission" date="2015-10" db="EMBL/GenBank/DDBJ databases">
        <title>Draft genome sequence of Streptomyces caeruleatus NRRL B-24802, type strain for the species Streptomyces caeruleatus.</title>
        <authorList>
            <person name="Ruckert C."/>
            <person name="Winkler A."/>
            <person name="Kalinowski J."/>
            <person name="Kampfer P."/>
            <person name="Glaeser S."/>
        </authorList>
    </citation>
    <scope>NUCLEOTIDE SEQUENCE [LARGE SCALE GENOMIC DNA]</scope>
    <source>
        <strain evidence="2 3">NRRL B-24802</strain>
    </source>
</reference>